<evidence type="ECO:0000256" key="1">
    <source>
        <dbReference type="SAM" id="MobiDB-lite"/>
    </source>
</evidence>
<evidence type="ECO:0000313" key="2">
    <source>
        <dbReference type="EMBL" id="CAE8596703.1"/>
    </source>
</evidence>
<keyword evidence="3" id="KW-1185">Reference proteome</keyword>
<evidence type="ECO:0000313" key="3">
    <source>
        <dbReference type="Proteomes" id="UP000654075"/>
    </source>
</evidence>
<dbReference type="OrthoDB" id="416353at2759"/>
<feature type="compositionally biased region" description="Low complexity" evidence="1">
    <location>
        <begin position="57"/>
        <end position="76"/>
    </location>
</feature>
<sequence length="557" mass="62865">MQVLSRLSCRPLLTSRSQVFARAVATGAGDGSGRNSGSAQRSNPTPTGPIGTGGRAGARATASSSSSSSSSSGASGAYGSHFWRVAEEVAKNEQSIRQSKVLAAGPPPAEETLDPEGQTRKQIQRLFQELPGHTSASSAFLLHAKEQLEPKVVPPLNYSDFEKLYRDERQTFFRLRRNEVGKRRRMRRDHARLNTGYKEEEDVYEAEEEEFTDAWRQSSLVEDCWKAEYNQQLHYQLKKDIPERQRLAARTDRVADVVAGALRTHYAEQNRPVLTHELADFENPYMMKRSALERLLHERCVRNQLDERVLPRLLDRQSDLVKLRAEAALPPEVLEPLAAFRGDTRWNFNVRERLGQKLSAAEQALEAIVGSSGAPDVQEIVDTLPENVALDPSADQVPGLHHPWRNHVGFESAVPRGVAGGTKFGQPMATLQEQVLGLRYPTLQRVAHTLPSDPKWRAHVVRTIRVLERSKDWDFQSKLTAVNKLKEIYDQLKPSDVYTSALDEKLPVNRVPSHLKRKFARDAQYVRTFPKHFLKKKSFYRYRPSLTATAPLKKNAK</sequence>
<feature type="compositionally biased region" description="Polar residues" evidence="1">
    <location>
        <begin position="35"/>
        <end position="45"/>
    </location>
</feature>
<organism evidence="2 3">
    <name type="scientific">Polarella glacialis</name>
    <name type="common">Dinoflagellate</name>
    <dbReference type="NCBI Taxonomy" id="89957"/>
    <lineage>
        <taxon>Eukaryota</taxon>
        <taxon>Sar</taxon>
        <taxon>Alveolata</taxon>
        <taxon>Dinophyceae</taxon>
        <taxon>Suessiales</taxon>
        <taxon>Suessiaceae</taxon>
        <taxon>Polarella</taxon>
    </lineage>
</organism>
<name>A0A813ECU0_POLGL</name>
<protein>
    <submittedName>
        <fullName evidence="2">Uncharacterized protein</fullName>
    </submittedName>
</protein>
<feature type="region of interest" description="Disordered" evidence="1">
    <location>
        <begin position="96"/>
        <end position="118"/>
    </location>
</feature>
<dbReference type="EMBL" id="CAJNNV010008830">
    <property type="protein sequence ID" value="CAE8596703.1"/>
    <property type="molecule type" value="Genomic_DNA"/>
</dbReference>
<feature type="region of interest" description="Disordered" evidence="1">
    <location>
        <begin position="26"/>
        <end position="76"/>
    </location>
</feature>
<dbReference type="Proteomes" id="UP000654075">
    <property type="component" value="Unassembled WGS sequence"/>
</dbReference>
<reference evidence="2" key="1">
    <citation type="submission" date="2021-02" db="EMBL/GenBank/DDBJ databases">
        <authorList>
            <person name="Dougan E. K."/>
            <person name="Rhodes N."/>
            <person name="Thang M."/>
            <person name="Chan C."/>
        </authorList>
    </citation>
    <scope>NUCLEOTIDE SEQUENCE</scope>
</reference>
<proteinExistence type="predicted"/>
<dbReference type="AlphaFoldDB" id="A0A813ECU0"/>
<accession>A0A813ECU0</accession>
<gene>
    <name evidence="2" type="ORF">PGLA1383_LOCUS15164</name>
</gene>
<comment type="caution">
    <text evidence="2">The sequence shown here is derived from an EMBL/GenBank/DDBJ whole genome shotgun (WGS) entry which is preliminary data.</text>
</comment>